<comment type="caution">
    <text evidence="2">The sequence shown here is derived from an EMBL/GenBank/DDBJ whole genome shotgun (WGS) entry which is preliminary data.</text>
</comment>
<keyword evidence="3" id="KW-1185">Reference proteome</keyword>
<dbReference type="InterPro" id="IPR016187">
    <property type="entry name" value="CTDL_fold"/>
</dbReference>
<reference evidence="2 3" key="1">
    <citation type="submission" date="2019-05" db="EMBL/GenBank/DDBJ databases">
        <title>Another draft genome of Portunus trituberculatus and its Hox gene families provides insights of decapod evolution.</title>
        <authorList>
            <person name="Jeong J.-H."/>
            <person name="Song I."/>
            <person name="Kim S."/>
            <person name="Choi T."/>
            <person name="Kim D."/>
            <person name="Ryu S."/>
            <person name="Kim W."/>
        </authorList>
    </citation>
    <scope>NUCLEOTIDE SEQUENCE [LARGE SCALE GENOMIC DNA]</scope>
    <source>
        <tissue evidence="2">Muscle</tissue>
    </source>
</reference>
<dbReference type="InterPro" id="IPR001304">
    <property type="entry name" value="C-type_lectin-like"/>
</dbReference>
<protein>
    <recommendedName>
        <fullName evidence="1">C-type lectin domain-containing protein</fullName>
    </recommendedName>
</protein>
<gene>
    <name evidence="2" type="ORF">E2C01_079304</name>
</gene>
<dbReference type="InterPro" id="IPR016186">
    <property type="entry name" value="C-type_lectin-like/link_sf"/>
</dbReference>
<evidence type="ECO:0000313" key="2">
    <source>
        <dbReference type="EMBL" id="MPC84564.1"/>
    </source>
</evidence>
<dbReference type="EMBL" id="VSRR010065776">
    <property type="protein sequence ID" value="MPC84564.1"/>
    <property type="molecule type" value="Genomic_DNA"/>
</dbReference>
<dbReference type="Pfam" id="PF00059">
    <property type="entry name" value="Lectin_C"/>
    <property type="match status" value="1"/>
</dbReference>
<feature type="domain" description="C-type lectin" evidence="1">
    <location>
        <begin position="30"/>
        <end position="133"/>
    </location>
</feature>
<dbReference type="SUPFAM" id="SSF56436">
    <property type="entry name" value="C-type lectin-like"/>
    <property type="match status" value="1"/>
</dbReference>
<sequence>MCLGVLTDPPCACEGCQLDVSCFVTTETPANTEQAVRDCQQQGASMTTINLPRELRQVLQMAMDVGDDLWVQPSSTRIRAAGDSLLGITLNNIQWIEVRTNQSQESSDCLVVSREARGVVQEDCNIVHLAACSYTAFGEIISSSPV</sequence>
<name>A0A5B7IWJ9_PORTR</name>
<dbReference type="Gene3D" id="3.10.100.10">
    <property type="entry name" value="Mannose-Binding Protein A, subunit A"/>
    <property type="match status" value="1"/>
</dbReference>
<dbReference type="Proteomes" id="UP000324222">
    <property type="component" value="Unassembled WGS sequence"/>
</dbReference>
<proteinExistence type="predicted"/>
<evidence type="ECO:0000313" key="3">
    <source>
        <dbReference type="Proteomes" id="UP000324222"/>
    </source>
</evidence>
<accession>A0A5B7IWJ9</accession>
<dbReference type="OrthoDB" id="6350332at2759"/>
<organism evidence="2 3">
    <name type="scientific">Portunus trituberculatus</name>
    <name type="common">Swimming crab</name>
    <name type="synonym">Neptunus trituberculatus</name>
    <dbReference type="NCBI Taxonomy" id="210409"/>
    <lineage>
        <taxon>Eukaryota</taxon>
        <taxon>Metazoa</taxon>
        <taxon>Ecdysozoa</taxon>
        <taxon>Arthropoda</taxon>
        <taxon>Crustacea</taxon>
        <taxon>Multicrustacea</taxon>
        <taxon>Malacostraca</taxon>
        <taxon>Eumalacostraca</taxon>
        <taxon>Eucarida</taxon>
        <taxon>Decapoda</taxon>
        <taxon>Pleocyemata</taxon>
        <taxon>Brachyura</taxon>
        <taxon>Eubrachyura</taxon>
        <taxon>Portunoidea</taxon>
        <taxon>Portunidae</taxon>
        <taxon>Portuninae</taxon>
        <taxon>Portunus</taxon>
    </lineage>
</organism>
<dbReference type="AlphaFoldDB" id="A0A5B7IWJ9"/>
<evidence type="ECO:0000259" key="1">
    <source>
        <dbReference type="Pfam" id="PF00059"/>
    </source>
</evidence>